<comment type="caution">
    <text evidence="1">The sequence shown here is derived from an EMBL/GenBank/DDBJ whole genome shotgun (WGS) entry which is preliminary data.</text>
</comment>
<sequence length="42" mass="5035">MPMLAVPDRPSWVEHLILSNRNILADQTQFLVNRRPRDQRLH</sequence>
<keyword evidence="2" id="KW-1185">Reference proteome</keyword>
<proteinExistence type="predicted"/>
<gene>
    <name evidence="1" type="ORF">GCM10009105_35480</name>
</gene>
<dbReference type="EMBL" id="BAAAEU010000025">
    <property type="protein sequence ID" value="GAA0723453.1"/>
    <property type="molecule type" value="Genomic_DNA"/>
</dbReference>
<accession>A0ABN1IY00</accession>
<evidence type="ECO:0000313" key="1">
    <source>
        <dbReference type="EMBL" id="GAA0723453.1"/>
    </source>
</evidence>
<name>A0ABN1IY00_9GAMM</name>
<dbReference type="Proteomes" id="UP001501523">
    <property type="component" value="Unassembled WGS sequence"/>
</dbReference>
<reference evidence="1 2" key="1">
    <citation type="journal article" date="2019" name="Int. J. Syst. Evol. Microbiol.">
        <title>The Global Catalogue of Microorganisms (GCM) 10K type strain sequencing project: providing services to taxonomists for standard genome sequencing and annotation.</title>
        <authorList>
            <consortium name="The Broad Institute Genomics Platform"/>
            <consortium name="The Broad Institute Genome Sequencing Center for Infectious Disease"/>
            <person name="Wu L."/>
            <person name="Ma J."/>
        </authorList>
    </citation>
    <scope>NUCLEOTIDE SEQUENCE [LARGE SCALE GENOMIC DNA]</scope>
    <source>
        <strain evidence="1 2">JCM 15421</strain>
    </source>
</reference>
<organism evidence="1 2">
    <name type="scientific">Dokdonella soli</name>
    <dbReference type="NCBI Taxonomy" id="529810"/>
    <lineage>
        <taxon>Bacteria</taxon>
        <taxon>Pseudomonadati</taxon>
        <taxon>Pseudomonadota</taxon>
        <taxon>Gammaproteobacteria</taxon>
        <taxon>Lysobacterales</taxon>
        <taxon>Rhodanobacteraceae</taxon>
        <taxon>Dokdonella</taxon>
    </lineage>
</organism>
<protein>
    <submittedName>
        <fullName evidence="1">Uncharacterized protein</fullName>
    </submittedName>
</protein>
<evidence type="ECO:0000313" key="2">
    <source>
        <dbReference type="Proteomes" id="UP001501523"/>
    </source>
</evidence>